<accession>A0ABX5M5N2</accession>
<comment type="caution">
    <text evidence="2">The sequence shown here is derived from an EMBL/GenBank/DDBJ whole genome shotgun (WGS) entry which is preliminary data.</text>
</comment>
<evidence type="ECO:0000256" key="1">
    <source>
        <dbReference type="SAM" id="MobiDB-lite"/>
    </source>
</evidence>
<protein>
    <recommendedName>
        <fullName evidence="4">Secreted protein</fullName>
    </recommendedName>
</protein>
<name>A0ABX5M5N2_9PROT</name>
<evidence type="ECO:0000313" key="3">
    <source>
        <dbReference type="Proteomes" id="UP000247780"/>
    </source>
</evidence>
<organism evidence="2 3">
    <name type="scientific">Nitrosomonas eutropha</name>
    <dbReference type="NCBI Taxonomy" id="916"/>
    <lineage>
        <taxon>Bacteria</taxon>
        <taxon>Pseudomonadati</taxon>
        <taxon>Pseudomonadota</taxon>
        <taxon>Betaproteobacteria</taxon>
        <taxon>Nitrosomonadales</taxon>
        <taxon>Nitrosomonadaceae</taxon>
        <taxon>Nitrosomonas</taxon>
    </lineage>
</organism>
<keyword evidence="3" id="KW-1185">Reference proteome</keyword>
<dbReference type="EMBL" id="QICQ01000030">
    <property type="protein sequence ID" value="PXV77268.1"/>
    <property type="molecule type" value="Genomic_DNA"/>
</dbReference>
<evidence type="ECO:0008006" key="4">
    <source>
        <dbReference type="Google" id="ProtNLM"/>
    </source>
</evidence>
<feature type="compositionally biased region" description="Basic and acidic residues" evidence="1">
    <location>
        <begin position="45"/>
        <end position="56"/>
    </location>
</feature>
<feature type="region of interest" description="Disordered" evidence="1">
    <location>
        <begin position="36"/>
        <end position="66"/>
    </location>
</feature>
<reference evidence="2 3" key="1">
    <citation type="submission" date="2018-04" db="EMBL/GenBank/DDBJ databases">
        <title>Active sludge and wastewater microbial communities from Klosterneuburg, Austria.</title>
        <authorList>
            <person name="Wagner M."/>
        </authorList>
    </citation>
    <scope>NUCLEOTIDE SEQUENCE [LARGE SCALE GENOMIC DNA]</scope>
    <source>
        <strain evidence="2 3">Nm 57</strain>
    </source>
</reference>
<dbReference type="Proteomes" id="UP000247780">
    <property type="component" value="Unassembled WGS sequence"/>
</dbReference>
<gene>
    <name evidence="2" type="ORF">C8R14_13019</name>
</gene>
<sequence length="82" mass="9259">MIYIKVALFSAICARIELKTRFFRLLLLNKTIRTNNSHQPNGHSLRNERNTAETTHKTSTHAGCGNVARGGFVRSTLINGRY</sequence>
<proteinExistence type="predicted"/>
<evidence type="ECO:0000313" key="2">
    <source>
        <dbReference type="EMBL" id="PXV77268.1"/>
    </source>
</evidence>